<dbReference type="Pfam" id="PF13439">
    <property type="entry name" value="Glyco_transf_4"/>
    <property type="match status" value="1"/>
</dbReference>
<evidence type="ECO:0000313" key="5">
    <source>
        <dbReference type="Proteomes" id="UP000183940"/>
    </source>
</evidence>
<reference evidence="4" key="1">
    <citation type="submission" date="2016-10" db="EMBL/GenBank/DDBJ databases">
        <title>CRISPR-Cas defence system in Roseofilum reptotaenium: evidence of a bacteriophage-cyanobacterium arms race in the coral black band disease.</title>
        <authorList>
            <person name="Buerger P."/>
            <person name="Wood-Charlson E.M."/>
            <person name="Weynberg K.D."/>
            <person name="Willis B."/>
            <person name="Van Oppen M.J."/>
        </authorList>
    </citation>
    <scope>NUCLEOTIDE SEQUENCE [LARGE SCALE GENOMIC DNA]</scope>
    <source>
        <strain evidence="4">AO1-A</strain>
    </source>
</reference>
<comment type="caution">
    <text evidence="4">The sequence shown here is derived from an EMBL/GenBank/DDBJ whole genome shotgun (WGS) entry which is preliminary data.</text>
</comment>
<dbReference type="GO" id="GO:0009103">
    <property type="term" value="P:lipopolysaccharide biosynthetic process"/>
    <property type="evidence" value="ECO:0007669"/>
    <property type="project" value="TreeGrafter"/>
</dbReference>
<dbReference type="Proteomes" id="UP000183940">
    <property type="component" value="Unassembled WGS sequence"/>
</dbReference>
<dbReference type="CDD" id="cd03801">
    <property type="entry name" value="GT4_PimA-like"/>
    <property type="match status" value="1"/>
</dbReference>
<dbReference type="STRING" id="1925591.BI308_14160"/>
<dbReference type="EMBL" id="MLAW01000024">
    <property type="protein sequence ID" value="OJJ24859.1"/>
    <property type="molecule type" value="Genomic_DNA"/>
</dbReference>
<feature type="domain" description="Glycosyl transferase family 1" evidence="2">
    <location>
        <begin position="189"/>
        <end position="354"/>
    </location>
</feature>
<dbReference type="SUPFAM" id="SSF53756">
    <property type="entry name" value="UDP-Glycosyltransferase/glycogen phosphorylase"/>
    <property type="match status" value="1"/>
</dbReference>
<dbReference type="Pfam" id="PF00534">
    <property type="entry name" value="Glycos_transf_1"/>
    <property type="match status" value="1"/>
</dbReference>
<sequence>MRVALLTYSTKPRGGVIHTMELAEALDRRGLSVCIFALNKDGGNFCRPLTCNYRLVPTKPPPQTIDGVVEQRIQEYVNYFSQHEDDYDIYHAQDCISANALVRLRSQGYSIPYILRTVHHIDNYTSPYLQTCQEKSILLSDRCICVSRYWQQELQRLYKIDAPVVFNGVNAQRFSALKEGSENSLKKHLGIVGHPIFLNIGGVEPRKNSIRILQAFAQVLPEFPQAQLIIAGGLTLFDYSDYQDRFFAEVKRLGIEEGKALLLPGAIGDRDLPVLYRCADAFIFPSVKEGWGLVVMEAIASGLPVVTSDQPPFIEFLTREQALLVDAEQVNEIAIAMKRSIDPETRKSLIQNSRSILSRYTWDNSAQMHWKYYQTLLSGNDF</sequence>
<gene>
    <name evidence="4" type="ORF">BI308_14160</name>
</gene>
<proteinExistence type="predicted"/>
<dbReference type="PANTHER" id="PTHR46401">
    <property type="entry name" value="GLYCOSYLTRANSFERASE WBBK-RELATED"/>
    <property type="match status" value="1"/>
</dbReference>
<name>A0A1L9QQD7_9CYAN</name>
<evidence type="ECO:0000259" key="3">
    <source>
        <dbReference type="Pfam" id="PF13439"/>
    </source>
</evidence>
<organism evidence="4 5">
    <name type="scientific">Roseofilum reptotaenium AO1-A</name>
    <dbReference type="NCBI Taxonomy" id="1925591"/>
    <lineage>
        <taxon>Bacteria</taxon>
        <taxon>Bacillati</taxon>
        <taxon>Cyanobacteriota</taxon>
        <taxon>Cyanophyceae</taxon>
        <taxon>Desertifilales</taxon>
        <taxon>Desertifilaceae</taxon>
        <taxon>Roseofilum</taxon>
    </lineage>
</organism>
<keyword evidence="5" id="KW-1185">Reference proteome</keyword>
<evidence type="ECO:0000259" key="2">
    <source>
        <dbReference type="Pfam" id="PF00534"/>
    </source>
</evidence>
<dbReference type="Gene3D" id="3.40.50.2000">
    <property type="entry name" value="Glycogen Phosphorylase B"/>
    <property type="match status" value="2"/>
</dbReference>
<dbReference type="GO" id="GO:0016757">
    <property type="term" value="F:glycosyltransferase activity"/>
    <property type="evidence" value="ECO:0007669"/>
    <property type="project" value="InterPro"/>
</dbReference>
<dbReference type="PANTHER" id="PTHR46401:SF2">
    <property type="entry name" value="GLYCOSYLTRANSFERASE WBBK-RELATED"/>
    <property type="match status" value="1"/>
</dbReference>
<feature type="domain" description="Glycosyltransferase subfamily 4-like N-terminal" evidence="3">
    <location>
        <begin position="13"/>
        <end position="173"/>
    </location>
</feature>
<dbReference type="InterPro" id="IPR028098">
    <property type="entry name" value="Glyco_trans_4-like_N"/>
</dbReference>
<evidence type="ECO:0000256" key="1">
    <source>
        <dbReference type="ARBA" id="ARBA00022679"/>
    </source>
</evidence>
<evidence type="ECO:0000313" key="4">
    <source>
        <dbReference type="EMBL" id="OJJ24859.1"/>
    </source>
</evidence>
<dbReference type="AlphaFoldDB" id="A0A1L9QQD7"/>
<dbReference type="InterPro" id="IPR023986">
    <property type="entry name" value="GlycosylTfrase_MSMEG0565"/>
</dbReference>
<protein>
    <submittedName>
        <fullName evidence="4">Glycosyl transferase family 1</fullName>
    </submittedName>
</protein>
<dbReference type="NCBIfam" id="TIGR04047">
    <property type="entry name" value="MSMEG_0565_glyc"/>
    <property type="match status" value="1"/>
</dbReference>
<keyword evidence="1 4" id="KW-0808">Transferase</keyword>
<dbReference type="InterPro" id="IPR001296">
    <property type="entry name" value="Glyco_trans_1"/>
</dbReference>
<accession>A0A1L9QQD7</accession>